<dbReference type="InParanoid" id="D2VKZ5"/>
<dbReference type="OrthoDB" id="5855668at2759"/>
<dbReference type="InterPro" id="IPR035892">
    <property type="entry name" value="C2_domain_sf"/>
</dbReference>
<dbReference type="InterPro" id="IPR037768">
    <property type="entry name" value="C2B_Copine"/>
</dbReference>
<dbReference type="eggNOG" id="KOG1327">
    <property type="taxonomic scope" value="Eukaryota"/>
</dbReference>
<dbReference type="AlphaFoldDB" id="D2VKZ5"/>
<evidence type="ECO:0000313" key="4">
    <source>
        <dbReference type="Proteomes" id="UP000006671"/>
    </source>
</evidence>
<dbReference type="CDD" id="cd04047">
    <property type="entry name" value="C2B_Copine"/>
    <property type="match status" value="1"/>
</dbReference>
<evidence type="ECO:0000259" key="2">
    <source>
        <dbReference type="PROSITE" id="PS50004"/>
    </source>
</evidence>
<comment type="similarity">
    <text evidence="1">Belongs to the copine family.</text>
</comment>
<dbReference type="GO" id="GO:0005886">
    <property type="term" value="C:plasma membrane"/>
    <property type="evidence" value="ECO:0007669"/>
    <property type="project" value="TreeGrafter"/>
</dbReference>
<dbReference type="GO" id="GO:0071277">
    <property type="term" value="P:cellular response to calcium ion"/>
    <property type="evidence" value="ECO:0007669"/>
    <property type="project" value="TreeGrafter"/>
</dbReference>
<dbReference type="InterPro" id="IPR000008">
    <property type="entry name" value="C2_dom"/>
</dbReference>
<dbReference type="InterPro" id="IPR010734">
    <property type="entry name" value="Copine_C"/>
</dbReference>
<dbReference type="Pfam" id="PF07002">
    <property type="entry name" value="Copine"/>
    <property type="match status" value="1"/>
</dbReference>
<feature type="domain" description="C2" evidence="2">
    <location>
        <begin position="111"/>
        <end position="237"/>
    </location>
</feature>
<dbReference type="GO" id="GO:0005544">
    <property type="term" value="F:calcium-dependent phospholipid binding"/>
    <property type="evidence" value="ECO:0007669"/>
    <property type="project" value="InterPro"/>
</dbReference>
<name>D2VKZ5_NAEGR</name>
<dbReference type="PANTHER" id="PTHR10857">
    <property type="entry name" value="COPINE"/>
    <property type="match status" value="1"/>
</dbReference>
<dbReference type="Pfam" id="PF00168">
    <property type="entry name" value="C2"/>
    <property type="match status" value="2"/>
</dbReference>
<dbReference type="SUPFAM" id="SSF49562">
    <property type="entry name" value="C2 domain (Calcium/lipid-binding domain, CaLB)"/>
    <property type="match status" value="2"/>
</dbReference>
<evidence type="ECO:0000256" key="1">
    <source>
        <dbReference type="ARBA" id="ARBA00009048"/>
    </source>
</evidence>
<proteinExistence type="inferred from homology"/>
<evidence type="ECO:0000313" key="3">
    <source>
        <dbReference type="EMBL" id="EFC42530.1"/>
    </source>
</evidence>
<dbReference type="PROSITE" id="PS50004">
    <property type="entry name" value="C2"/>
    <property type="match status" value="1"/>
</dbReference>
<sequence>MNSARESVDIYLSCCNLARMDLMSKSDPFAKLYESNTSSSSGGVDKFTFLGNTETIQNNHNPVFKTKFSVHYYFECVQKFYIEIYDDDGGNKSELIGKTREFSLSQAVCSRDGKLKLDLVLKSGKVQDMKVVLFKCKGIGLDKKDFFGKSDCYFFFEKEVAGRRVKLYTSEVIYKNLNPSWTSFKLNLDEFNNDYNKDIFVTCYDKDKYSKDDLIGEFKYNLDQVLNNNVKQFHLIEPSLQKKKKNYKNSGVFEKENRQDQFLDHIMGGCNISVSVGIDFTASNGGFTSSSSLHYLSSKKNHYQQALAQVLQILEPYDSDKIYGGKYLTFNTFTNYSKAYGYGEILEAYEKAVPRLSFGDMGSATNPKTGKPYRGDDFYRVIEHVVERTPPVTQQQQFYNILLLIIDGDAFDMQGTIDSIIEANDKPISIVIVGIGGRSFPSCRKFDADDEPLIHSNGTKMTRDIVQFVSFSECSDLTQLASEVLAEIPKQMVTYFESKEIIPNPRPQSAFY</sequence>
<dbReference type="InterPro" id="IPR045052">
    <property type="entry name" value="Copine"/>
</dbReference>
<organism evidence="4">
    <name type="scientific">Naegleria gruberi</name>
    <name type="common">Amoeba</name>
    <dbReference type="NCBI Taxonomy" id="5762"/>
    <lineage>
        <taxon>Eukaryota</taxon>
        <taxon>Discoba</taxon>
        <taxon>Heterolobosea</taxon>
        <taxon>Tetramitia</taxon>
        <taxon>Eutetramitia</taxon>
        <taxon>Vahlkampfiidae</taxon>
        <taxon>Naegleria</taxon>
    </lineage>
</organism>
<dbReference type="CDD" id="cd04048">
    <property type="entry name" value="C2A_Copine"/>
    <property type="match status" value="1"/>
</dbReference>
<dbReference type="VEuPathDB" id="AmoebaDB:NAEGRDRAFT_83217"/>
<reference evidence="3 4" key="1">
    <citation type="journal article" date="2010" name="Cell">
        <title>The genome of Naegleria gruberi illuminates early eukaryotic versatility.</title>
        <authorList>
            <person name="Fritz-Laylin L.K."/>
            <person name="Prochnik S.E."/>
            <person name="Ginger M.L."/>
            <person name="Dacks J.B."/>
            <person name="Carpenter M.L."/>
            <person name="Field M.C."/>
            <person name="Kuo A."/>
            <person name="Paredez A."/>
            <person name="Chapman J."/>
            <person name="Pham J."/>
            <person name="Shu S."/>
            <person name="Neupane R."/>
            <person name="Cipriano M."/>
            <person name="Mancuso J."/>
            <person name="Tu H."/>
            <person name="Salamov A."/>
            <person name="Lindquist E."/>
            <person name="Shapiro H."/>
            <person name="Lucas S."/>
            <person name="Grigoriev I.V."/>
            <person name="Cande W.Z."/>
            <person name="Fulton C."/>
            <person name="Rokhsar D.S."/>
            <person name="Dawson S.C."/>
        </authorList>
    </citation>
    <scope>NUCLEOTIDE SEQUENCE [LARGE SCALE GENOMIC DNA]</scope>
    <source>
        <strain evidence="3 4">NEG-M</strain>
    </source>
</reference>
<dbReference type="KEGG" id="ngr:NAEGRDRAFT_83217"/>
<dbReference type="Proteomes" id="UP000006671">
    <property type="component" value="Unassembled WGS sequence"/>
</dbReference>
<dbReference type="SMART" id="SM00239">
    <property type="entry name" value="C2"/>
    <property type="match status" value="2"/>
</dbReference>
<accession>D2VKZ5</accession>
<dbReference type="EMBL" id="GG738879">
    <property type="protein sequence ID" value="EFC42530.1"/>
    <property type="molecule type" value="Genomic_DNA"/>
</dbReference>
<keyword evidence="4" id="KW-1185">Reference proteome</keyword>
<dbReference type="SUPFAM" id="SSF53300">
    <property type="entry name" value="vWA-like"/>
    <property type="match status" value="1"/>
</dbReference>
<dbReference type="PANTHER" id="PTHR10857:SF106">
    <property type="entry name" value="C2 DOMAIN-CONTAINING PROTEIN"/>
    <property type="match status" value="1"/>
</dbReference>
<protein>
    <submittedName>
        <fullName evidence="3">Predicted protein</fullName>
    </submittedName>
</protein>
<dbReference type="InterPro" id="IPR036465">
    <property type="entry name" value="vWFA_dom_sf"/>
</dbReference>
<gene>
    <name evidence="3" type="ORF">NAEGRDRAFT_83217</name>
</gene>
<dbReference type="GeneID" id="8863088"/>
<dbReference type="Gene3D" id="2.60.40.150">
    <property type="entry name" value="C2 domain"/>
    <property type="match status" value="2"/>
</dbReference>
<dbReference type="RefSeq" id="XP_002675274.1">
    <property type="nucleotide sequence ID" value="XM_002675228.1"/>
</dbReference>